<feature type="transmembrane region" description="Helical" evidence="6">
    <location>
        <begin position="40"/>
        <end position="62"/>
    </location>
</feature>
<dbReference type="EMBL" id="BAABKG010000004">
    <property type="protein sequence ID" value="GAA5152945.1"/>
    <property type="molecule type" value="Genomic_DNA"/>
</dbReference>
<accession>A0ABP9PX37</accession>
<evidence type="ECO:0000256" key="1">
    <source>
        <dbReference type="ARBA" id="ARBA00004651"/>
    </source>
</evidence>
<keyword evidence="4 6" id="KW-1133">Transmembrane helix</keyword>
<evidence type="ECO:0000313" key="8">
    <source>
        <dbReference type="Proteomes" id="UP001500221"/>
    </source>
</evidence>
<sequence>MRDDPRGGAAIAVAIGVMNIATYGFQIVAARALGPQQYGALAAVMNLLLVISVASLALQATAARRIAAAPGDVAAVEDGVRRVTWRAALGLGAVLVLAAPLVNELLRLESVGTAVLVGLIAVPLTVMGGLAGTLQGERRWTSLALLYVAAGVPRLAVGSALILWRPEELTAVVGVLVGALAPVAVGVYALRHRLGGDHAPSDTDHGTRSLVRESLRNSQALLAFFAVTNIDVIIARNLLDDHDSGLYAGGLILTKAVLFLPQFVVVLAFPSMSTGADRQRALRLSLVLVAALGAVGVLAAYLLSDVALIFVGGDDYAEVRGELWLFAILGTLLSMIQLLVYALLAREGGRAVLLLWLALAALPVLAATLVGSVEGLLTVVLAVNAVLFVALLGVVLLRGGHAAHAAADDD</sequence>
<feature type="transmembrane region" description="Helical" evidence="6">
    <location>
        <begin position="323"/>
        <end position="344"/>
    </location>
</feature>
<dbReference type="PANTHER" id="PTHR30250:SF28">
    <property type="entry name" value="POLYSACCHARIDE BIOSYNTHESIS PROTEIN"/>
    <property type="match status" value="1"/>
</dbReference>
<comment type="subcellular location">
    <subcellularLocation>
        <location evidence="1">Cell membrane</location>
        <topology evidence="1">Multi-pass membrane protein</topology>
    </subcellularLocation>
</comment>
<feature type="transmembrane region" description="Helical" evidence="6">
    <location>
        <begin position="281"/>
        <end position="303"/>
    </location>
</feature>
<organism evidence="7 8">
    <name type="scientific">Nocardioides marinquilinus</name>
    <dbReference type="NCBI Taxonomy" id="1210400"/>
    <lineage>
        <taxon>Bacteria</taxon>
        <taxon>Bacillati</taxon>
        <taxon>Actinomycetota</taxon>
        <taxon>Actinomycetes</taxon>
        <taxon>Propionibacteriales</taxon>
        <taxon>Nocardioidaceae</taxon>
        <taxon>Nocardioides</taxon>
    </lineage>
</organism>
<evidence type="ECO:0000256" key="2">
    <source>
        <dbReference type="ARBA" id="ARBA00022475"/>
    </source>
</evidence>
<gene>
    <name evidence="7" type="ORF">GCM10023340_34130</name>
</gene>
<feature type="transmembrane region" description="Helical" evidence="6">
    <location>
        <begin position="7"/>
        <end position="28"/>
    </location>
</feature>
<dbReference type="InterPro" id="IPR002797">
    <property type="entry name" value="Polysacc_synth"/>
</dbReference>
<evidence type="ECO:0000256" key="5">
    <source>
        <dbReference type="ARBA" id="ARBA00023136"/>
    </source>
</evidence>
<keyword evidence="8" id="KW-1185">Reference proteome</keyword>
<reference evidence="8" key="1">
    <citation type="journal article" date="2019" name="Int. J. Syst. Evol. Microbiol.">
        <title>The Global Catalogue of Microorganisms (GCM) 10K type strain sequencing project: providing services to taxonomists for standard genome sequencing and annotation.</title>
        <authorList>
            <consortium name="The Broad Institute Genomics Platform"/>
            <consortium name="The Broad Institute Genome Sequencing Center for Infectious Disease"/>
            <person name="Wu L."/>
            <person name="Ma J."/>
        </authorList>
    </citation>
    <scope>NUCLEOTIDE SEQUENCE [LARGE SCALE GENOMIC DNA]</scope>
    <source>
        <strain evidence="8">JCM 18459</strain>
    </source>
</reference>
<keyword evidence="2" id="KW-1003">Cell membrane</keyword>
<evidence type="ECO:0000256" key="4">
    <source>
        <dbReference type="ARBA" id="ARBA00022989"/>
    </source>
</evidence>
<feature type="transmembrane region" description="Helical" evidence="6">
    <location>
        <begin position="351"/>
        <end position="370"/>
    </location>
</feature>
<comment type="caution">
    <text evidence="7">The sequence shown here is derived from an EMBL/GenBank/DDBJ whole genome shotgun (WGS) entry which is preliminary data.</text>
</comment>
<proteinExistence type="predicted"/>
<dbReference type="InterPro" id="IPR050833">
    <property type="entry name" value="Poly_Biosynth_Transport"/>
</dbReference>
<evidence type="ECO:0000256" key="6">
    <source>
        <dbReference type="SAM" id="Phobius"/>
    </source>
</evidence>
<feature type="transmembrane region" description="Helical" evidence="6">
    <location>
        <begin position="83"/>
        <end position="102"/>
    </location>
</feature>
<feature type="transmembrane region" description="Helical" evidence="6">
    <location>
        <begin position="376"/>
        <end position="397"/>
    </location>
</feature>
<name>A0ABP9PX37_9ACTN</name>
<feature type="transmembrane region" description="Helical" evidence="6">
    <location>
        <begin position="245"/>
        <end position="269"/>
    </location>
</feature>
<feature type="transmembrane region" description="Helical" evidence="6">
    <location>
        <begin position="170"/>
        <end position="190"/>
    </location>
</feature>
<dbReference type="Pfam" id="PF01943">
    <property type="entry name" value="Polysacc_synt"/>
    <property type="match status" value="1"/>
</dbReference>
<evidence type="ECO:0008006" key="9">
    <source>
        <dbReference type="Google" id="ProtNLM"/>
    </source>
</evidence>
<evidence type="ECO:0000256" key="3">
    <source>
        <dbReference type="ARBA" id="ARBA00022692"/>
    </source>
</evidence>
<protein>
    <recommendedName>
        <fullName evidence="9">Polysaccharide biosynthesis protein</fullName>
    </recommendedName>
</protein>
<keyword evidence="3 6" id="KW-0812">Transmembrane</keyword>
<dbReference type="PANTHER" id="PTHR30250">
    <property type="entry name" value="PST FAMILY PREDICTED COLANIC ACID TRANSPORTER"/>
    <property type="match status" value="1"/>
</dbReference>
<feature type="transmembrane region" description="Helical" evidence="6">
    <location>
        <begin position="220"/>
        <end position="239"/>
    </location>
</feature>
<feature type="transmembrane region" description="Helical" evidence="6">
    <location>
        <begin position="114"/>
        <end position="132"/>
    </location>
</feature>
<feature type="transmembrane region" description="Helical" evidence="6">
    <location>
        <begin position="144"/>
        <end position="164"/>
    </location>
</feature>
<dbReference type="Proteomes" id="UP001500221">
    <property type="component" value="Unassembled WGS sequence"/>
</dbReference>
<keyword evidence="5 6" id="KW-0472">Membrane</keyword>
<evidence type="ECO:0000313" key="7">
    <source>
        <dbReference type="EMBL" id="GAA5152945.1"/>
    </source>
</evidence>